<gene>
    <name evidence="1" type="ORF">LSP00402_LOCUS5075</name>
</gene>
<dbReference type="Gene3D" id="2.30.42.10">
    <property type="match status" value="1"/>
</dbReference>
<name>A0A7S2X7P9_9EUKA</name>
<sequence>MVLVEEVKIENDRNLDDQKVQIHRSAQLTIKFTGPLGMSIKGNKISSVSRGGLADKMGVKARTWHVAAVNGEKVPPNGDIACKMIRSSLSLRGEVDVSFSTSLMMVIFPQGALGMTLKGNRVVDTAQGGMASKAGVKPGCRITYVGHEKAPDNDDVVIAKILEQKQRTGQVTIFYERHRSPTALTEWPSLPG</sequence>
<organism evidence="1">
    <name type="scientific">Lotharella oceanica</name>
    <dbReference type="NCBI Taxonomy" id="641309"/>
    <lineage>
        <taxon>Eukaryota</taxon>
        <taxon>Sar</taxon>
        <taxon>Rhizaria</taxon>
        <taxon>Cercozoa</taxon>
        <taxon>Chlorarachniophyceae</taxon>
        <taxon>Lotharella</taxon>
    </lineage>
</organism>
<dbReference type="InterPro" id="IPR036034">
    <property type="entry name" value="PDZ_sf"/>
</dbReference>
<accession>A0A7S2X7P9</accession>
<proteinExistence type="predicted"/>
<reference evidence="1" key="1">
    <citation type="submission" date="2021-01" db="EMBL/GenBank/DDBJ databases">
        <authorList>
            <person name="Corre E."/>
            <person name="Pelletier E."/>
            <person name="Niang G."/>
            <person name="Scheremetjew M."/>
            <person name="Finn R."/>
            <person name="Kale V."/>
            <person name="Holt S."/>
            <person name="Cochrane G."/>
            <person name="Meng A."/>
            <person name="Brown T."/>
            <person name="Cohen L."/>
        </authorList>
    </citation>
    <scope>NUCLEOTIDE SEQUENCE</scope>
    <source>
        <strain evidence="1">CCMP622</strain>
    </source>
</reference>
<dbReference type="AlphaFoldDB" id="A0A7S2X7P9"/>
<dbReference type="EMBL" id="HBHP01008136">
    <property type="protein sequence ID" value="CAD9754176.1"/>
    <property type="molecule type" value="Transcribed_RNA"/>
</dbReference>
<dbReference type="SUPFAM" id="SSF50156">
    <property type="entry name" value="PDZ domain-like"/>
    <property type="match status" value="1"/>
</dbReference>
<evidence type="ECO:0008006" key="2">
    <source>
        <dbReference type="Google" id="ProtNLM"/>
    </source>
</evidence>
<protein>
    <recommendedName>
        <fullName evidence="2">PDZ domain-containing protein</fullName>
    </recommendedName>
</protein>
<evidence type="ECO:0000313" key="1">
    <source>
        <dbReference type="EMBL" id="CAD9754176.1"/>
    </source>
</evidence>